<dbReference type="SUPFAM" id="SSF46689">
    <property type="entry name" value="Homeodomain-like"/>
    <property type="match status" value="2"/>
</dbReference>
<evidence type="ECO:0000313" key="4">
    <source>
        <dbReference type="EMBL" id="ODH29607.1"/>
    </source>
</evidence>
<dbReference type="InterPro" id="IPR001005">
    <property type="entry name" value="SANT/Myb"/>
</dbReference>
<dbReference type="Proteomes" id="UP000242814">
    <property type="component" value="Unassembled WGS sequence"/>
</dbReference>
<feature type="compositionally biased region" description="Polar residues" evidence="2">
    <location>
        <begin position="1876"/>
        <end position="1893"/>
    </location>
</feature>
<feature type="compositionally biased region" description="Low complexity" evidence="2">
    <location>
        <begin position="1392"/>
        <end position="1410"/>
    </location>
</feature>
<feature type="region of interest" description="Disordered" evidence="2">
    <location>
        <begin position="866"/>
        <end position="897"/>
    </location>
</feature>
<feature type="compositionally biased region" description="Basic and acidic residues" evidence="2">
    <location>
        <begin position="78"/>
        <end position="120"/>
    </location>
</feature>
<dbReference type="PROSITE" id="PS51293">
    <property type="entry name" value="SANT"/>
    <property type="match status" value="1"/>
</dbReference>
<dbReference type="GO" id="GO:0006357">
    <property type="term" value="P:regulation of transcription by RNA polymerase II"/>
    <property type="evidence" value="ECO:0007669"/>
    <property type="project" value="TreeGrafter"/>
</dbReference>
<evidence type="ECO:0000259" key="3">
    <source>
        <dbReference type="PROSITE" id="PS51293"/>
    </source>
</evidence>
<dbReference type="GO" id="GO:0034967">
    <property type="term" value="C:Set3 complex"/>
    <property type="evidence" value="ECO:0007669"/>
    <property type="project" value="TreeGrafter"/>
</dbReference>
<feature type="compositionally biased region" description="Polar residues" evidence="2">
    <location>
        <begin position="769"/>
        <end position="779"/>
    </location>
</feature>
<feature type="compositionally biased region" description="Low complexity" evidence="2">
    <location>
        <begin position="489"/>
        <end position="521"/>
    </location>
</feature>
<dbReference type="EMBL" id="LZYO01000132">
    <property type="protein sequence ID" value="ODH29607.1"/>
    <property type="molecule type" value="Genomic_DNA"/>
</dbReference>
<dbReference type="Gene3D" id="1.10.10.60">
    <property type="entry name" value="Homeodomain-like"/>
    <property type="match status" value="1"/>
</dbReference>
<accession>A0A1D2JFE5</accession>
<dbReference type="InterPro" id="IPR017884">
    <property type="entry name" value="SANT_dom"/>
</dbReference>
<feature type="region of interest" description="Disordered" evidence="2">
    <location>
        <begin position="1207"/>
        <end position="1231"/>
    </location>
</feature>
<organism evidence="4 5">
    <name type="scientific">Paracoccidioides brasiliensis</name>
    <dbReference type="NCBI Taxonomy" id="121759"/>
    <lineage>
        <taxon>Eukaryota</taxon>
        <taxon>Fungi</taxon>
        <taxon>Dikarya</taxon>
        <taxon>Ascomycota</taxon>
        <taxon>Pezizomycotina</taxon>
        <taxon>Eurotiomycetes</taxon>
        <taxon>Eurotiomycetidae</taxon>
        <taxon>Onygenales</taxon>
        <taxon>Ajellomycetaceae</taxon>
        <taxon>Paracoccidioides</taxon>
    </lineage>
</organism>
<dbReference type="InterPro" id="IPR009057">
    <property type="entry name" value="Homeodomain-like_sf"/>
</dbReference>
<feature type="compositionally biased region" description="Low complexity" evidence="2">
    <location>
        <begin position="881"/>
        <end position="893"/>
    </location>
</feature>
<dbReference type="VEuPathDB" id="FungiDB:PABG_00007"/>
<evidence type="ECO:0000256" key="2">
    <source>
        <dbReference type="SAM" id="MobiDB-lite"/>
    </source>
</evidence>
<feature type="region of interest" description="Disordered" evidence="2">
    <location>
        <begin position="1742"/>
        <end position="2055"/>
    </location>
</feature>
<feature type="compositionally biased region" description="Basic and acidic residues" evidence="2">
    <location>
        <begin position="314"/>
        <end position="334"/>
    </location>
</feature>
<feature type="region of interest" description="Disordered" evidence="2">
    <location>
        <begin position="646"/>
        <end position="694"/>
    </location>
</feature>
<feature type="region of interest" description="Disordered" evidence="2">
    <location>
        <begin position="1"/>
        <end position="597"/>
    </location>
</feature>
<feature type="region of interest" description="Disordered" evidence="2">
    <location>
        <begin position="1714"/>
        <end position="1733"/>
    </location>
</feature>
<feature type="coiled-coil region" evidence="1">
    <location>
        <begin position="809"/>
        <end position="847"/>
    </location>
</feature>
<feature type="region of interest" description="Disordered" evidence="2">
    <location>
        <begin position="1037"/>
        <end position="1165"/>
    </location>
</feature>
<proteinExistence type="predicted"/>
<evidence type="ECO:0000256" key="1">
    <source>
        <dbReference type="SAM" id="Coils"/>
    </source>
</evidence>
<name>A0A1D2JFE5_PARBR</name>
<feature type="compositionally biased region" description="Polar residues" evidence="2">
    <location>
        <begin position="445"/>
        <end position="457"/>
    </location>
</feature>
<feature type="compositionally biased region" description="Low complexity" evidence="2">
    <location>
        <begin position="269"/>
        <end position="288"/>
    </location>
</feature>
<feature type="compositionally biased region" description="Basic and acidic residues" evidence="2">
    <location>
        <begin position="132"/>
        <end position="157"/>
    </location>
</feature>
<dbReference type="VEuPathDB" id="FungiDB:PADG_02396"/>
<feature type="compositionally biased region" description="Basic and acidic residues" evidence="2">
    <location>
        <begin position="182"/>
        <end position="265"/>
    </location>
</feature>
<feature type="compositionally biased region" description="Low complexity" evidence="2">
    <location>
        <begin position="1760"/>
        <end position="1795"/>
    </location>
</feature>
<feature type="region of interest" description="Disordered" evidence="2">
    <location>
        <begin position="1290"/>
        <end position="1370"/>
    </location>
</feature>
<dbReference type="Pfam" id="PF00249">
    <property type="entry name" value="Myb_DNA-binding"/>
    <property type="match status" value="2"/>
</dbReference>
<feature type="compositionally biased region" description="Polar residues" evidence="2">
    <location>
        <begin position="1962"/>
        <end position="1976"/>
    </location>
</feature>
<feature type="region of interest" description="Disordered" evidence="2">
    <location>
        <begin position="1493"/>
        <end position="1684"/>
    </location>
</feature>
<evidence type="ECO:0000313" key="5">
    <source>
        <dbReference type="Proteomes" id="UP000242814"/>
    </source>
</evidence>
<feature type="compositionally biased region" description="Low complexity" evidence="2">
    <location>
        <begin position="1908"/>
        <end position="1921"/>
    </location>
</feature>
<dbReference type="PANTHER" id="PTHR13992">
    <property type="entry name" value="NUCLEAR RECEPTOR CO-REPRESSOR RELATED NCOR"/>
    <property type="match status" value="1"/>
</dbReference>
<keyword evidence="1" id="KW-0175">Coiled coil</keyword>
<feature type="compositionally biased region" description="Low complexity" evidence="2">
    <location>
        <begin position="1521"/>
        <end position="1532"/>
    </location>
</feature>
<feature type="domain" description="SANT" evidence="3">
    <location>
        <begin position="976"/>
        <end position="1027"/>
    </location>
</feature>
<reference evidence="4 5" key="1">
    <citation type="submission" date="2016-06" db="EMBL/GenBank/DDBJ databases">
        <authorList>
            <person name="Kjaerup R.B."/>
            <person name="Dalgaard T.S."/>
            <person name="Juul-Madsen H.R."/>
        </authorList>
    </citation>
    <scope>NUCLEOTIDE SEQUENCE [LARGE SCALE GENOMIC DNA]</scope>
    <source>
        <strain evidence="4 5">Pb300</strain>
    </source>
</reference>
<gene>
    <name evidence="4" type="ORF">ACO22_03711</name>
</gene>
<feature type="compositionally biased region" description="Polar residues" evidence="2">
    <location>
        <begin position="1097"/>
        <end position="1114"/>
    </location>
</feature>
<feature type="compositionally biased region" description="Acidic residues" evidence="2">
    <location>
        <begin position="678"/>
        <end position="692"/>
    </location>
</feature>
<feature type="compositionally biased region" description="Low complexity" evidence="2">
    <location>
        <begin position="170"/>
        <end position="179"/>
    </location>
</feature>
<feature type="compositionally biased region" description="Basic and acidic residues" evidence="2">
    <location>
        <begin position="1115"/>
        <end position="1125"/>
    </location>
</feature>
<protein>
    <recommendedName>
        <fullName evidence="3">SANT domain-containing protein</fullName>
    </recommendedName>
</protein>
<feature type="compositionally biased region" description="Low complexity" evidence="2">
    <location>
        <begin position="1348"/>
        <end position="1361"/>
    </location>
</feature>
<feature type="compositionally biased region" description="Basic residues" evidence="2">
    <location>
        <begin position="2019"/>
        <end position="2048"/>
    </location>
</feature>
<feature type="region of interest" description="Disordered" evidence="2">
    <location>
        <begin position="1386"/>
        <end position="1417"/>
    </location>
</feature>
<feature type="compositionally biased region" description="Polar residues" evidence="2">
    <location>
        <begin position="1825"/>
        <end position="1836"/>
    </location>
</feature>
<feature type="compositionally biased region" description="Polar residues" evidence="2">
    <location>
        <begin position="1742"/>
        <end position="1759"/>
    </location>
</feature>
<feature type="compositionally biased region" description="Polar residues" evidence="2">
    <location>
        <begin position="1044"/>
        <end position="1056"/>
    </location>
</feature>
<feature type="compositionally biased region" description="Polar residues" evidence="2">
    <location>
        <begin position="1846"/>
        <end position="1860"/>
    </location>
</feature>
<feature type="region of interest" description="Disordered" evidence="2">
    <location>
        <begin position="769"/>
        <end position="808"/>
    </location>
</feature>
<comment type="caution">
    <text evidence="4">The sequence shown here is derived from an EMBL/GenBank/DDBJ whole genome shotgun (WGS) entry which is preliminary data.</text>
</comment>
<feature type="compositionally biased region" description="Basic and acidic residues" evidence="2">
    <location>
        <begin position="1"/>
        <end position="20"/>
    </location>
</feature>
<dbReference type="CDD" id="cd00167">
    <property type="entry name" value="SANT"/>
    <property type="match status" value="2"/>
</dbReference>
<dbReference type="SMART" id="SM00717">
    <property type="entry name" value="SANT"/>
    <property type="match status" value="2"/>
</dbReference>
<feature type="compositionally biased region" description="Low complexity" evidence="2">
    <location>
        <begin position="1493"/>
        <end position="1504"/>
    </location>
</feature>
<dbReference type="PANTHER" id="PTHR13992:SF39">
    <property type="entry name" value="SMRTER, ISOFORM G"/>
    <property type="match status" value="1"/>
</dbReference>
<dbReference type="InterPro" id="IPR051571">
    <property type="entry name" value="N-CoR_corepressor"/>
</dbReference>
<dbReference type="Gene3D" id="1.20.58.1880">
    <property type="match status" value="1"/>
</dbReference>
<feature type="compositionally biased region" description="Basic and acidic residues" evidence="2">
    <location>
        <begin position="410"/>
        <end position="424"/>
    </location>
</feature>
<sequence>MASRFPPRERSPHRYNDRRPSAAHGSSHIPSGPRASDDVNSTPLGREPPRGPKALIDSSRGGPFVPPGPRGRGYPARGEFRDRERDRDIRDLRDGVPLFRRDIDREWSRRDRSFDSRDSRATFGRGRSRSPPLRDFRDSREPGPRDSDPPRLRRNSRDGPAGLVSGVQDASPLRGPPLRGRGRGDRDRGRGRGFLDDRDSFRRRSRSRDAWRDRERDRDRDLERPGRFDRRDDDRRSERDDRERERLSERSDLWKKDRLSSRIELKSASTISTTVPPISPTPSSSSIPNAKKTINSEIHGTYRKSVVPAQNIRDSCEDKDHNEYHPASRFDAQKNRAVSQNSPPPSAPEVPAFRSLGSPKPGAADLPSISTTKTKPPEEPAGSGSPIGKPEKVHNDGPVATVLSTPTGPKADRSDHEYSHDQRIFRPPSQDFRNKNEVPFRSGRNLPSSSKSPTITTYDVFGSTGSSGGGDTVTPSVPSDAKAQEIPLSARVGPRPSSSSGSPPSSQSMGRGISLSRRSGSPPAPPSGPFRSPGPKTSPGLSFASVPTGPRALQRPNAPRGTPKASNQWVRPGYANRGPSIMNSAFPMKRDPFEDKDKLSLGVSEVYRPYQADGSPQQEDSKSLLAAERVDHSLDQSQDIVDEANAKVHAEDQRPPTTISSMGEQVATPLMFGQSSGEETDEDDLDEEDFNEGEERFEKEMQALASEMPPPTLKDPVIVDLLLKIQMLGIIAEAAVPTDLDVPDAAMENEGPEQPLAAIPLPAKDYQDIQQPEQSSTVAKAQPGASLEAPTIENLPFLNSGPPTPFSDLEAYQETLQTHDRLKEALRGELVKQRKEIARQREKLRQEYAGYYKPWRITVEELDRKNAQEKMTTPGPPTPPSGAGAATTPSTAGEGRRGYKLNSELDFQNALIASTITAQEEQARRRMKEGSAKPDMSKEALIPDMFEEQEKQAFVFKDTNHAVDPSSAFEVFAFYPAPVNFTPEEQKVFTEAFLAHPKKWGKIAESLPGRDFQACINHYYVTKHEYKYKAKLNRKTIRRRQKKSTAATRNSKSNALMSDLGVRPEYEGEEAEIPAVTDTGRPRRAAAPTFGEVGPDTENSTPTPSSGKRGNNTKESGEQTVEKSVSRRGGRGGGGRGGRRAKVPQSTLTTPIAAAPPKVEPELPVDATPELPVTKEMEEQKDAADASILRTKTAKPRTKEAAYVFDVAEPETPARTAEPKSGSLQPTSYWSVPEQREFPELIRHFGKDFDAISQYMKTKTPTMVKNYFQRRVDSGQTSLEEYAELAEAKKLSGELPGPLPLPSIPPKRRYEATPSSVTPRPLAPNTEVSEMVDTSLASKSKAPAVTLAAAQPSTSQPQPRSQSEKDRPQPRFYPLAQATTAPLQAMNEEPQPRSIRPQPPQNQRNQQGPRAGYFSDDRKDARTVMPITPVPNLQSQEPQCQKLQQNVVPMQNAGRGSALHVQSLSHEDLQALSQENHDSLRYQSLTQPAGFSQTQYLQQSQAQAHSPVMSVARTHSRRSSKVVSTPTTVSPVQRMPKQGLDSAAPLRNDLGQQKSALPPPGHLLGIGRQSPVMSPSKEDARPNSTSSIAFQDPPRQVPAKRSNIMNILNDDAEEPQPRKRFASNQPSPSNTPQLYSTSHSLSLQAQPVSQDESLHSTRQPQQHRSQYLPQHPQGSQANQLSTVPSCSYPEYSSYSAGSMAGSGTTVQDWMSRLDPRGQQQSQTSGDTEHGISRLSAQQNSSVGYMNTGQQPTVNPGSNVHQQTQQQHHPSYHSQPLQQSQQSQPAPFQAQSQCQPNIGLGKRDSPMTLHAQPLHPPSPQHRHSALSYSRRSSQQHPASPVQLPTPGLSQTQQLPSYSQGHLGQPHLRQHHPPTGQLGHNHQHNAQTGGNSQHMQHMGPPSSPRHHNAQLRQSQQQQQQQPRHGQHQHQSHQHMPPLSVGSQQSGGPFGHNVPAHSQPRRAPGNSSIAAPSPHQNPNIGRPYTPPALHQPSQGGITYTAVGVAPHPNPGSQQQGLLPMHQHQHQHSSQHKHPSQHQLHSRHPGSAHHRAYSRDSRP</sequence>
<feature type="compositionally biased region" description="Basic and acidic residues" evidence="2">
    <location>
        <begin position="588"/>
        <end position="597"/>
    </location>
</feature>
<feature type="compositionally biased region" description="Polar residues" evidence="2">
    <location>
        <begin position="1622"/>
        <end position="1683"/>
    </location>
</feature>